<evidence type="ECO:0000313" key="12">
    <source>
        <dbReference type="Proteomes" id="UP000327013"/>
    </source>
</evidence>
<evidence type="ECO:0000313" key="11">
    <source>
        <dbReference type="EMBL" id="KAB8338892.1"/>
    </source>
</evidence>
<dbReference type="PROSITE" id="PS51626">
    <property type="entry name" value="SAM_MT_TRM1"/>
    <property type="match status" value="1"/>
</dbReference>
<dbReference type="InterPro" id="IPR002905">
    <property type="entry name" value="Trm1"/>
</dbReference>
<keyword evidence="5 9" id="KW-0819">tRNA processing</keyword>
<reference evidence="11 12" key="1">
    <citation type="submission" date="2019-06" db="EMBL/GenBank/DDBJ databases">
        <title>A chromosomal-level reference genome of Carpinus fangiana (Coryloideae, Betulaceae).</title>
        <authorList>
            <person name="Yang X."/>
            <person name="Wang Z."/>
            <person name="Zhang L."/>
            <person name="Hao G."/>
            <person name="Liu J."/>
            <person name="Yang Y."/>
        </authorList>
    </citation>
    <scope>NUCLEOTIDE SEQUENCE [LARGE SCALE GENOMIC DNA]</scope>
    <source>
        <strain evidence="11">Cfa_2016G</strain>
        <tissue evidence="11">Leaf</tissue>
    </source>
</reference>
<comment type="caution">
    <text evidence="11">The sequence shown here is derived from an EMBL/GenBank/DDBJ whole genome shotgun (WGS) entry which is preliminary data.</text>
</comment>
<keyword evidence="3 9" id="KW-0808">Transferase</keyword>
<evidence type="ECO:0000256" key="4">
    <source>
        <dbReference type="ARBA" id="ARBA00022691"/>
    </source>
</evidence>
<sequence>MESSNSVESSANSDGLTTVKEGLAHILVPKNATNQMDPKKAKDDPTQVQSVFYNPIQQFNRDLSVLAIKAFGEDLCAVRRKQAEDSFKRKGRGKAAKARNKQRANDHTSNGVGETDADKKPLEEAEHTDGPPAKRAKTEHSVNEADTASEQSPRKFNWTPKFTILDALSATGLRALRYAKEIPFTTSVTANDLLPKATEQIIANAKYNDVSAKIRVVTGNALSHMYSFAGDSSQAVADNGGKYDVIDLDPYGTAAPFLDAALHALNDGGLLCVTCTDAGVWASNGYPEKAFALYGGTPLKGFHSHEAGLRLILHSIATAAARQGMAIEPLLSLSIDYYARTFVRVRRAPAEVNPRENWGPMGRARGARPARKEGQGAGEDGAVVEVKDGTEGGGAKGEPRDPQVRET</sequence>
<comment type="catalytic activity">
    <reaction evidence="8">
        <text>guanosine(26) in tRNA + 2 S-adenosyl-L-methionine = N(2)-dimethylguanosine(26) in tRNA + 2 S-adenosyl-L-homocysteine + 2 H(+)</text>
        <dbReference type="Rhea" id="RHEA:43140"/>
        <dbReference type="Rhea" id="RHEA-COMP:10359"/>
        <dbReference type="Rhea" id="RHEA-COMP:10360"/>
        <dbReference type="ChEBI" id="CHEBI:15378"/>
        <dbReference type="ChEBI" id="CHEBI:57856"/>
        <dbReference type="ChEBI" id="CHEBI:59789"/>
        <dbReference type="ChEBI" id="CHEBI:74269"/>
        <dbReference type="ChEBI" id="CHEBI:74513"/>
        <dbReference type="EC" id="2.1.1.216"/>
    </reaction>
</comment>
<dbReference type="OrthoDB" id="6349953at2759"/>
<evidence type="ECO:0000256" key="7">
    <source>
        <dbReference type="ARBA" id="ARBA00039099"/>
    </source>
</evidence>
<keyword evidence="6 9" id="KW-0694">RNA-binding</keyword>
<evidence type="ECO:0000256" key="9">
    <source>
        <dbReference type="PROSITE-ProRule" id="PRU00958"/>
    </source>
</evidence>
<evidence type="ECO:0000256" key="3">
    <source>
        <dbReference type="ARBA" id="ARBA00022679"/>
    </source>
</evidence>
<protein>
    <recommendedName>
        <fullName evidence="7">tRNA (guanine(26)-N(2))-dimethyltransferase</fullName>
        <ecNumber evidence="7">2.1.1.216</ecNumber>
    </recommendedName>
</protein>
<accession>A0A5N6KQF9</accession>
<dbReference type="PANTHER" id="PTHR10631">
    <property type="entry name" value="N 2 ,N 2 -DIMETHYLGUANOSINE TRNA METHYLTRANSFERASE"/>
    <property type="match status" value="1"/>
</dbReference>
<keyword evidence="2 9" id="KW-0489">Methyltransferase</keyword>
<feature type="region of interest" description="Disordered" evidence="10">
    <location>
        <begin position="29"/>
        <end position="48"/>
    </location>
</feature>
<dbReference type="SUPFAM" id="SSF53335">
    <property type="entry name" value="S-adenosyl-L-methionine-dependent methyltransferases"/>
    <property type="match status" value="1"/>
</dbReference>
<dbReference type="Gene3D" id="3.40.50.150">
    <property type="entry name" value="Vaccinia Virus protein VP39"/>
    <property type="match status" value="1"/>
</dbReference>
<dbReference type="EMBL" id="VIBQ01000010">
    <property type="protein sequence ID" value="KAB8338892.1"/>
    <property type="molecule type" value="Genomic_DNA"/>
</dbReference>
<dbReference type="GO" id="GO:0005634">
    <property type="term" value="C:nucleus"/>
    <property type="evidence" value="ECO:0007669"/>
    <property type="project" value="TreeGrafter"/>
</dbReference>
<dbReference type="InterPro" id="IPR029063">
    <property type="entry name" value="SAM-dependent_MTases_sf"/>
</dbReference>
<evidence type="ECO:0000256" key="10">
    <source>
        <dbReference type="SAM" id="MobiDB-lite"/>
    </source>
</evidence>
<comment type="similarity">
    <text evidence="9">Belongs to the class I-like SAM-binding methyltransferase superfamily. Trm1 family.</text>
</comment>
<name>A0A5N6KQF9_9ROSI</name>
<dbReference type="PANTHER" id="PTHR10631:SF3">
    <property type="entry name" value="TRNA (GUANINE(26)-N(2))-DIMETHYLTRANSFERASE"/>
    <property type="match status" value="1"/>
</dbReference>
<dbReference type="AlphaFoldDB" id="A0A5N6KQF9"/>
<keyword evidence="12" id="KW-1185">Reference proteome</keyword>
<keyword evidence="4 9" id="KW-0949">S-adenosyl-L-methionine</keyword>
<dbReference type="GO" id="GO:0000049">
    <property type="term" value="F:tRNA binding"/>
    <property type="evidence" value="ECO:0007669"/>
    <property type="project" value="UniProtKB-UniRule"/>
</dbReference>
<feature type="compositionally biased region" description="Basic and acidic residues" evidence="10">
    <location>
        <begin position="116"/>
        <end position="129"/>
    </location>
</feature>
<dbReference type="CDD" id="cd02440">
    <property type="entry name" value="AdoMet_MTases"/>
    <property type="match status" value="1"/>
</dbReference>
<evidence type="ECO:0000256" key="1">
    <source>
        <dbReference type="ARBA" id="ARBA00022555"/>
    </source>
</evidence>
<feature type="compositionally biased region" description="Basic and acidic residues" evidence="10">
    <location>
        <begin position="397"/>
        <end position="407"/>
    </location>
</feature>
<feature type="region of interest" description="Disordered" evidence="10">
    <location>
        <begin position="83"/>
        <end position="153"/>
    </location>
</feature>
<dbReference type="Pfam" id="PF02005">
    <property type="entry name" value="TRM"/>
    <property type="match status" value="1"/>
</dbReference>
<proteinExistence type="inferred from homology"/>
<dbReference type="Proteomes" id="UP000327013">
    <property type="component" value="Unassembled WGS sequence"/>
</dbReference>
<gene>
    <name evidence="11" type="ORF">FH972_021834</name>
</gene>
<organism evidence="11 12">
    <name type="scientific">Carpinus fangiana</name>
    <dbReference type="NCBI Taxonomy" id="176857"/>
    <lineage>
        <taxon>Eukaryota</taxon>
        <taxon>Viridiplantae</taxon>
        <taxon>Streptophyta</taxon>
        <taxon>Embryophyta</taxon>
        <taxon>Tracheophyta</taxon>
        <taxon>Spermatophyta</taxon>
        <taxon>Magnoliopsida</taxon>
        <taxon>eudicotyledons</taxon>
        <taxon>Gunneridae</taxon>
        <taxon>Pentapetalae</taxon>
        <taxon>rosids</taxon>
        <taxon>fabids</taxon>
        <taxon>Fagales</taxon>
        <taxon>Betulaceae</taxon>
        <taxon>Carpinus</taxon>
    </lineage>
</organism>
<dbReference type="EC" id="2.1.1.216" evidence="7"/>
<evidence type="ECO:0000256" key="8">
    <source>
        <dbReference type="ARBA" id="ARBA00051897"/>
    </source>
</evidence>
<feature type="region of interest" description="Disordered" evidence="10">
    <location>
        <begin position="356"/>
        <end position="407"/>
    </location>
</feature>
<evidence type="ECO:0000256" key="5">
    <source>
        <dbReference type="ARBA" id="ARBA00022694"/>
    </source>
</evidence>
<evidence type="ECO:0000256" key="6">
    <source>
        <dbReference type="ARBA" id="ARBA00022884"/>
    </source>
</evidence>
<dbReference type="GO" id="GO:0002940">
    <property type="term" value="P:tRNA N2-guanine methylation"/>
    <property type="evidence" value="ECO:0007669"/>
    <property type="project" value="TreeGrafter"/>
</dbReference>
<feature type="compositionally biased region" description="Basic residues" evidence="10">
    <location>
        <begin position="89"/>
        <end position="102"/>
    </location>
</feature>
<dbReference type="GO" id="GO:0160104">
    <property type="term" value="F:tRNA (guanine(26)-N2)-dimethyltransferase activity"/>
    <property type="evidence" value="ECO:0007669"/>
    <property type="project" value="UniProtKB-EC"/>
</dbReference>
<keyword evidence="1 9" id="KW-0820">tRNA-binding</keyword>
<evidence type="ECO:0000256" key="2">
    <source>
        <dbReference type="ARBA" id="ARBA00022603"/>
    </source>
</evidence>